<evidence type="ECO:0000313" key="18">
    <source>
        <dbReference type="Proteomes" id="UP000001784"/>
    </source>
</evidence>
<dbReference type="Proteomes" id="UP000001784">
    <property type="component" value="Chromosome"/>
</dbReference>
<evidence type="ECO:0000256" key="5">
    <source>
        <dbReference type="ARBA" id="ARBA00022806"/>
    </source>
</evidence>
<accession>A0LJ26</accession>
<dbReference type="OrthoDB" id="9810135at2"/>
<keyword evidence="9" id="KW-0234">DNA repair</keyword>
<dbReference type="HOGENOM" id="CLU_009270_0_0_7"/>
<evidence type="ECO:0000256" key="1">
    <source>
        <dbReference type="ARBA" id="ARBA00022722"/>
    </source>
</evidence>
<keyword evidence="10" id="KW-0413">Isomerase</keyword>
<dbReference type="GO" id="GO:0005829">
    <property type="term" value="C:cytosol"/>
    <property type="evidence" value="ECO:0007669"/>
    <property type="project" value="TreeGrafter"/>
</dbReference>
<proteinExistence type="predicted"/>
<evidence type="ECO:0000256" key="8">
    <source>
        <dbReference type="ARBA" id="ARBA00023125"/>
    </source>
</evidence>
<dbReference type="EMBL" id="CP000478">
    <property type="protein sequence ID" value="ABK17428.1"/>
    <property type="molecule type" value="Genomic_DNA"/>
</dbReference>
<dbReference type="KEGG" id="sfu:Sfum_1741"/>
<feature type="domain" description="UvrD-like helicase C-terminal" evidence="16">
    <location>
        <begin position="492"/>
        <end position="773"/>
    </location>
</feature>
<dbReference type="InterPro" id="IPR000212">
    <property type="entry name" value="DNA_helicase_UvrD/REP"/>
</dbReference>
<keyword evidence="1" id="KW-0540">Nuclease</keyword>
<dbReference type="SUPFAM" id="SSF52540">
    <property type="entry name" value="P-loop containing nucleoside triphosphate hydrolases"/>
    <property type="match status" value="1"/>
</dbReference>
<keyword evidence="2 14" id="KW-0547">Nucleotide-binding</keyword>
<dbReference type="InterPro" id="IPR014016">
    <property type="entry name" value="UvrD-like_ATP-bd"/>
</dbReference>
<dbReference type="RefSeq" id="WP_011698598.1">
    <property type="nucleotide sequence ID" value="NC_008554.1"/>
</dbReference>
<protein>
    <recommendedName>
        <fullName evidence="12">DNA 3'-5' helicase</fullName>
        <ecNumber evidence="12">5.6.2.4</ecNumber>
    </recommendedName>
</protein>
<evidence type="ECO:0000256" key="6">
    <source>
        <dbReference type="ARBA" id="ARBA00022839"/>
    </source>
</evidence>
<comment type="catalytic activity">
    <reaction evidence="11">
        <text>Couples ATP hydrolysis with the unwinding of duplex DNA by translocating in the 3'-5' direction.</text>
        <dbReference type="EC" id="5.6.2.4"/>
    </reaction>
</comment>
<evidence type="ECO:0000256" key="14">
    <source>
        <dbReference type="PROSITE-ProRule" id="PRU00560"/>
    </source>
</evidence>
<evidence type="ECO:0000256" key="13">
    <source>
        <dbReference type="ARBA" id="ARBA00048988"/>
    </source>
</evidence>
<feature type="binding site" evidence="14">
    <location>
        <begin position="31"/>
        <end position="38"/>
    </location>
    <ligand>
        <name>ATP</name>
        <dbReference type="ChEBI" id="CHEBI:30616"/>
    </ligand>
</feature>
<evidence type="ECO:0000256" key="7">
    <source>
        <dbReference type="ARBA" id="ARBA00022840"/>
    </source>
</evidence>
<dbReference type="PANTHER" id="PTHR11070:SF67">
    <property type="entry name" value="DNA 3'-5' HELICASE"/>
    <property type="match status" value="1"/>
</dbReference>
<dbReference type="Pfam" id="PF12705">
    <property type="entry name" value="PDDEXK_1"/>
    <property type="match status" value="1"/>
</dbReference>
<evidence type="ECO:0000259" key="15">
    <source>
        <dbReference type="PROSITE" id="PS51198"/>
    </source>
</evidence>
<evidence type="ECO:0000256" key="11">
    <source>
        <dbReference type="ARBA" id="ARBA00034617"/>
    </source>
</evidence>
<feature type="domain" description="UvrD-like helicase ATP-binding" evidence="15">
    <location>
        <begin position="10"/>
        <end position="491"/>
    </location>
</feature>
<dbReference type="GO" id="GO:0003677">
    <property type="term" value="F:DNA binding"/>
    <property type="evidence" value="ECO:0007669"/>
    <property type="project" value="UniProtKB-KW"/>
</dbReference>
<dbReference type="GO" id="GO:0005524">
    <property type="term" value="F:ATP binding"/>
    <property type="evidence" value="ECO:0007669"/>
    <property type="project" value="UniProtKB-UniRule"/>
</dbReference>
<dbReference type="PROSITE" id="PS51198">
    <property type="entry name" value="UVRD_HELICASE_ATP_BIND"/>
    <property type="match status" value="1"/>
</dbReference>
<dbReference type="PANTHER" id="PTHR11070">
    <property type="entry name" value="UVRD / RECB / PCRA DNA HELICASE FAMILY MEMBER"/>
    <property type="match status" value="1"/>
</dbReference>
<dbReference type="eggNOG" id="COG1074">
    <property type="taxonomic scope" value="Bacteria"/>
</dbReference>
<evidence type="ECO:0000256" key="2">
    <source>
        <dbReference type="ARBA" id="ARBA00022741"/>
    </source>
</evidence>
<keyword evidence="6" id="KW-0269">Exonuclease</keyword>
<dbReference type="InterPro" id="IPR011335">
    <property type="entry name" value="Restrct_endonuc-II-like"/>
</dbReference>
<dbReference type="AlphaFoldDB" id="A0LJ26"/>
<keyword evidence="3" id="KW-0227">DNA damage</keyword>
<dbReference type="Gene3D" id="1.10.486.10">
    <property type="entry name" value="PCRA, domain 4"/>
    <property type="match status" value="1"/>
</dbReference>
<dbReference type="InterPro" id="IPR011604">
    <property type="entry name" value="PDDEXK-like_dom_sf"/>
</dbReference>
<dbReference type="STRING" id="335543.Sfum_1741"/>
<dbReference type="EC" id="5.6.2.4" evidence="12"/>
<dbReference type="GO" id="GO:0004527">
    <property type="term" value="F:exonuclease activity"/>
    <property type="evidence" value="ECO:0007669"/>
    <property type="project" value="UniProtKB-KW"/>
</dbReference>
<dbReference type="GO" id="GO:0043138">
    <property type="term" value="F:3'-5' DNA helicase activity"/>
    <property type="evidence" value="ECO:0007669"/>
    <property type="project" value="UniProtKB-EC"/>
</dbReference>
<keyword evidence="8" id="KW-0238">DNA-binding</keyword>
<dbReference type="InterPro" id="IPR014017">
    <property type="entry name" value="DNA_helicase_UvrD-like_C"/>
</dbReference>
<sequence length="1162" mass="131301">MRAKGAVFGALSDAEQRARSLDPSGSFHLEAPAGSGKTFLLTARFLRLLGLVEHPQQILAMTFTNKAASEMRERVCRYLQRAKRGERPEAEPDGELLDAAAKALARHQAHEPLLMGGELLRIQTFHSFCHALAAQAPLEAGIAPGSTLMAEPEQTFFLREVIDDTLREVALRRPEDPCRTALESRLLYLNNSWWLLAAEMEGLMQRREVLYDLTAALDRTRTEDYAARAVRELVEVELRALRGAFAGSPLGKAWGSFIEDLENRGASAGTELPRPVPGATWEELPQWRRIADALLTKAGAPRKSFGPASGFYSGFGKTPWCNLVRELEGDTADRLHRIRELPVKEASRPDAETLFDLILLLHAIIEAYDERCRSRRLLDFSALEMAALRLFDQVRPSDLQLLLDHRVRHVLVDEFQDTSRQQWRLLRHLFEGWEAGDAKTLFVVGDPKQSIYAFRKAEVMLFTEAKNGLPIDEHRRLPLESLVLSTNFRSQPHLIQWANGLFGQTVMRDPRPEIDEVPFIPSVASPATRPVECPEPPELALFNGWPAPAAARRREAEWLARNVWEETRESPDTRIGVLLFARTHLATYLEAFQRWKVPVQVAEGLKLLERPEVKYLRQLCRALVLPHDDLAWASQLHSPWLVLGFDDLYAVSLETGDSWVEKIRSFAQKDERVAGFWNGLEAARRHLGHEPLADVMEIAWLDLGGARIVSQRWGGRGLACCRRFFQLIREAETHEPVETLRRLEELLENAYEPVDPETARSGVSVMTVHRAKGLEFDSVYLPFLDWNPVVRQRSSQQPYLLERVPGSGELFLLAAHPDRLKGEPDPLFSWLARLQADRAWGEAKRLFYVAVTRSRTRLHLSGVVPLRKSSEELIFPPKCPLAWLNEHFDFSESPGAQGFSLPEGSEGGEVPAAWRREWSAGGDALRVLVEPAPSKPPAGAAETYEPVEIHPAAFERERPLFRITSPSSLALPYDEEEGEEDFEPSAPWESPETLPRLRGTLVHRLLADFACGRKLPSIEAIRSRLGREGMDAEGAGETARSVLAEVERCLEDPWLSPCFALPPDLLFVEYSLESLHDPRELLSGKIDLAAYLDGRWRLIDYKTSRGKAGESAETLCRRELERYAPQLAAYRQMWARLRGVEEGEVEIYVYLTAFNLHRKSAD</sequence>
<keyword evidence="5 14" id="KW-0347">Helicase</keyword>
<evidence type="ECO:0000256" key="12">
    <source>
        <dbReference type="ARBA" id="ARBA00034808"/>
    </source>
</evidence>
<dbReference type="InParanoid" id="A0LJ26"/>
<comment type="catalytic activity">
    <reaction evidence="13">
        <text>ATP + H2O = ADP + phosphate + H(+)</text>
        <dbReference type="Rhea" id="RHEA:13065"/>
        <dbReference type="ChEBI" id="CHEBI:15377"/>
        <dbReference type="ChEBI" id="CHEBI:15378"/>
        <dbReference type="ChEBI" id="CHEBI:30616"/>
        <dbReference type="ChEBI" id="CHEBI:43474"/>
        <dbReference type="ChEBI" id="CHEBI:456216"/>
        <dbReference type="EC" id="5.6.2.4"/>
    </reaction>
</comment>
<dbReference type="GO" id="GO:0000725">
    <property type="term" value="P:recombinational repair"/>
    <property type="evidence" value="ECO:0007669"/>
    <property type="project" value="TreeGrafter"/>
</dbReference>
<evidence type="ECO:0000256" key="3">
    <source>
        <dbReference type="ARBA" id="ARBA00022763"/>
    </source>
</evidence>
<dbReference type="GO" id="GO:0016887">
    <property type="term" value="F:ATP hydrolysis activity"/>
    <property type="evidence" value="ECO:0007669"/>
    <property type="project" value="RHEA"/>
</dbReference>
<evidence type="ECO:0000256" key="9">
    <source>
        <dbReference type="ARBA" id="ARBA00023204"/>
    </source>
</evidence>
<dbReference type="Pfam" id="PF13361">
    <property type="entry name" value="UvrD_C"/>
    <property type="match status" value="1"/>
</dbReference>
<reference evidence="17 18" key="1">
    <citation type="submission" date="2006-10" db="EMBL/GenBank/DDBJ databases">
        <title>Complete sequence of Syntrophobacter fumaroxidans MPOB.</title>
        <authorList>
            <consortium name="US DOE Joint Genome Institute"/>
            <person name="Copeland A."/>
            <person name="Lucas S."/>
            <person name="Lapidus A."/>
            <person name="Barry K."/>
            <person name="Detter J.C."/>
            <person name="Glavina del Rio T."/>
            <person name="Hammon N."/>
            <person name="Israni S."/>
            <person name="Pitluck S."/>
            <person name="Goltsman E.G."/>
            <person name="Martinez M."/>
            <person name="Schmutz J."/>
            <person name="Larimer F."/>
            <person name="Land M."/>
            <person name="Hauser L."/>
            <person name="Kyrpides N."/>
            <person name="Kim E."/>
            <person name="Boone D.R."/>
            <person name="Brockman F."/>
            <person name="Culley D."/>
            <person name="Ferry J."/>
            <person name="Gunsalus R."/>
            <person name="McInerney M.J."/>
            <person name="Morrison M."/>
            <person name="Plugge C."/>
            <person name="Rohlin L."/>
            <person name="Scholten J."/>
            <person name="Sieber J."/>
            <person name="Stams A.J.M."/>
            <person name="Worm P."/>
            <person name="Henstra A.M."/>
            <person name="Richardson P."/>
        </authorList>
    </citation>
    <scope>NUCLEOTIDE SEQUENCE [LARGE SCALE GENOMIC DNA]</scope>
    <source>
        <strain evidence="18">DSM 10017 / MPOB</strain>
    </source>
</reference>
<dbReference type="InterPro" id="IPR038726">
    <property type="entry name" value="PDDEXK_AddAB-type"/>
</dbReference>
<keyword evidence="7 14" id="KW-0067">ATP-binding</keyword>
<evidence type="ECO:0000313" key="17">
    <source>
        <dbReference type="EMBL" id="ABK17428.1"/>
    </source>
</evidence>
<gene>
    <name evidence="17" type="ordered locus">Sfum_1741</name>
</gene>
<dbReference type="Pfam" id="PF00580">
    <property type="entry name" value="UvrD-helicase"/>
    <property type="match status" value="1"/>
</dbReference>
<name>A0LJ26_SYNFM</name>
<dbReference type="SUPFAM" id="SSF52980">
    <property type="entry name" value="Restriction endonuclease-like"/>
    <property type="match status" value="1"/>
</dbReference>
<keyword evidence="18" id="KW-1185">Reference proteome</keyword>
<evidence type="ECO:0000256" key="10">
    <source>
        <dbReference type="ARBA" id="ARBA00023235"/>
    </source>
</evidence>
<dbReference type="InterPro" id="IPR027417">
    <property type="entry name" value="P-loop_NTPase"/>
</dbReference>
<evidence type="ECO:0000259" key="16">
    <source>
        <dbReference type="PROSITE" id="PS51217"/>
    </source>
</evidence>
<organism evidence="17 18">
    <name type="scientific">Syntrophobacter fumaroxidans (strain DSM 10017 / MPOB)</name>
    <dbReference type="NCBI Taxonomy" id="335543"/>
    <lineage>
        <taxon>Bacteria</taxon>
        <taxon>Pseudomonadati</taxon>
        <taxon>Thermodesulfobacteriota</taxon>
        <taxon>Syntrophobacteria</taxon>
        <taxon>Syntrophobacterales</taxon>
        <taxon>Syntrophobacteraceae</taxon>
        <taxon>Syntrophobacter</taxon>
    </lineage>
</organism>
<dbReference type="PROSITE" id="PS51217">
    <property type="entry name" value="UVRD_HELICASE_CTER"/>
    <property type="match status" value="1"/>
</dbReference>
<evidence type="ECO:0000256" key="4">
    <source>
        <dbReference type="ARBA" id="ARBA00022801"/>
    </source>
</evidence>
<dbReference type="Gene3D" id="3.90.320.10">
    <property type="match status" value="1"/>
</dbReference>
<dbReference type="Gene3D" id="3.40.50.300">
    <property type="entry name" value="P-loop containing nucleotide triphosphate hydrolases"/>
    <property type="match status" value="4"/>
</dbReference>
<keyword evidence="4 14" id="KW-0378">Hydrolase</keyword>